<protein>
    <submittedName>
        <fullName evidence="4">AMP-binding enzyme C-terminal domain</fullName>
    </submittedName>
</protein>
<dbReference type="Pfam" id="PF13193">
    <property type="entry name" value="AMP-binding_C"/>
    <property type="match status" value="1"/>
</dbReference>
<gene>
    <name evidence="4" type="ORF">QE152_g23324</name>
</gene>
<dbReference type="InterPro" id="IPR042099">
    <property type="entry name" value="ANL_N_sf"/>
</dbReference>
<organism evidence="4 5">
    <name type="scientific">Popillia japonica</name>
    <name type="common">Japanese beetle</name>
    <dbReference type="NCBI Taxonomy" id="7064"/>
    <lineage>
        <taxon>Eukaryota</taxon>
        <taxon>Metazoa</taxon>
        <taxon>Ecdysozoa</taxon>
        <taxon>Arthropoda</taxon>
        <taxon>Hexapoda</taxon>
        <taxon>Insecta</taxon>
        <taxon>Pterygota</taxon>
        <taxon>Neoptera</taxon>
        <taxon>Endopterygota</taxon>
        <taxon>Coleoptera</taxon>
        <taxon>Polyphaga</taxon>
        <taxon>Scarabaeiformia</taxon>
        <taxon>Scarabaeidae</taxon>
        <taxon>Rutelinae</taxon>
        <taxon>Popillia</taxon>
    </lineage>
</organism>
<dbReference type="InterPro" id="IPR045851">
    <property type="entry name" value="AMP-bd_C_sf"/>
</dbReference>
<dbReference type="GO" id="GO:0016405">
    <property type="term" value="F:CoA-ligase activity"/>
    <property type="evidence" value="ECO:0007669"/>
    <property type="project" value="TreeGrafter"/>
</dbReference>
<comment type="caution">
    <text evidence="4">The sequence shown here is derived from an EMBL/GenBank/DDBJ whole genome shotgun (WGS) entry which is preliminary data.</text>
</comment>
<keyword evidence="2" id="KW-0436">Ligase</keyword>
<dbReference type="Gene3D" id="3.30.300.30">
    <property type="match status" value="1"/>
</dbReference>
<evidence type="ECO:0000256" key="2">
    <source>
        <dbReference type="ARBA" id="ARBA00022598"/>
    </source>
</evidence>
<dbReference type="PANTHER" id="PTHR24096:SF149">
    <property type="entry name" value="AMP-BINDING DOMAIN-CONTAINING PROTEIN-RELATED"/>
    <property type="match status" value="1"/>
</dbReference>
<name>A0AAW1KJ82_POPJA</name>
<dbReference type="Proteomes" id="UP001458880">
    <property type="component" value="Unassembled WGS sequence"/>
</dbReference>
<reference evidence="4 5" key="1">
    <citation type="journal article" date="2024" name="BMC Genomics">
        <title>De novo assembly and annotation of Popillia japonica's genome with initial clues to its potential as an invasive pest.</title>
        <authorList>
            <person name="Cucini C."/>
            <person name="Boschi S."/>
            <person name="Funari R."/>
            <person name="Cardaioli E."/>
            <person name="Iannotti N."/>
            <person name="Marturano G."/>
            <person name="Paoli F."/>
            <person name="Bruttini M."/>
            <person name="Carapelli A."/>
            <person name="Frati F."/>
            <person name="Nardi F."/>
        </authorList>
    </citation>
    <scope>NUCLEOTIDE SEQUENCE [LARGE SCALE GENOMIC DNA]</scope>
    <source>
        <strain evidence="4">DMR45628</strain>
    </source>
</reference>
<dbReference type="AlphaFoldDB" id="A0AAW1KJ82"/>
<accession>A0AAW1KJ82</accession>
<dbReference type="Gene3D" id="3.40.50.12780">
    <property type="entry name" value="N-terminal domain of ligase-like"/>
    <property type="match status" value="1"/>
</dbReference>
<comment type="similarity">
    <text evidence="1">Belongs to the ATP-dependent AMP-binding enzyme family.</text>
</comment>
<dbReference type="PANTHER" id="PTHR24096">
    <property type="entry name" value="LONG-CHAIN-FATTY-ACID--COA LIGASE"/>
    <property type="match status" value="1"/>
</dbReference>
<evidence type="ECO:0000256" key="1">
    <source>
        <dbReference type="ARBA" id="ARBA00006432"/>
    </source>
</evidence>
<dbReference type="InterPro" id="IPR025110">
    <property type="entry name" value="AMP-bd_C"/>
</dbReference>
<evidence type="ECO:0000313" key="5">
    <source>
        <dbReference type="Proteomes" id="UP001458880"/>
    </source>
</evidence>
<sequence>MLKPTCVGKPIEGFFYKIVDPATDKICGPNESGELCIKSRFCISGYYNLDSSDRFDSDGFLKTGDVAYYDEDHCFYIVELVTNCGVLLEGILYEHPAVKVACIIGIISADGDTVTAVVVKKAEVSEEELVKWVNDRVDDIKKIRGGVIFVENSIIPYTFEKYGLERLGGSF</sequence>
<feature type="domain" description="AMP-binding enzyme C-terminal" evidence="3">
    <location>
        <begin position="88"/>
        <end position="152"/>
    </location>
</feature>
<dbReference type="SUPFAM" id="SSF56801">
    <property type="entry name" value="Acetyl-CoA synthetase-like"/>
    <property type="match status" value="1"/>
</dbReference>
<proteinExistence type="inferred from homology"/>
<dbReference type="EMBL" id="JASPKY010000230">
    <property type="protein sequence ID" value="KAK9718211.1"/>
    <property type="molecule type" value="Genomic_DNA"/>
</dbReference>
<evidence type="ECO:0000259" key="3">
    <source>
        <dbReference type="Pfam" id="PF13193"/>
    </source>
</evidence>
<keyword evidence="5" id="KW-1185">Reference proteome</keyword>
<evidence type="ECO:0000313" key="4">
    <source>
        <dbReference type="EMBL" id="KAK9718211.1"/>
    </source>
</evidence>